<dbReference type="PANTHER" id="PTHR30023:SF0">
    <property type="entry name" value="PENICILLIN-SENSITIVE CARBOXYPEPTIDASE A"/>
    <property type="match status" value="1"/>
</dbReference>
<dbReference type="PANTHER" id="PTHR30023">
    <property type="entry name" value="D-ALANYL-D-ALANINE CARBOXYPEPTIDASE"/>
    <property type="match status" value="1"/>
</dbReference>
<dbReference type="NCBIfam" id="TIGR00666">
    <property type="entry name" value="PBP4"/>
    <property type="match status" value="1"/>
</dbReference>
<dbReference type="EMBL" id="JADQAZ010000001">
    <property type="protein sequence ID" value="MBT0955917.1"/>
    <property type="molecule type" value="Genomic_DNA"/>
</dbReference>
<evidence type="ECO:0000313" key="4">
    <source>
        <dbReference type="Proteomes" id="UP001315686"/>
    </source>
</evidence>
<dbReference type="GO" id="GO:0000270">
    <property type="term" value="P:peptidoglycan metabolic process"/>
    <property type="evidence" value="ECO:0007669"/>
    <property type="project" value="TreeGrafter"/>
</dbReference>
<dbReference type="Proteomes" id="UP001315686">
    <property type="component" value="Unassembled WGS sequence"/>
</dbReference>
<dbReference type="PRINTS" id="PR00922">
    <property type="entry name" value="DADACBPTASE3"/>
</dbReference>
<keyword evidence="3" id="KW-0645">Protease</keyword>
<gene>
    <name evidence="3" type="primary">dacB</name>
    <name evidence="3" type="ORF">IV417_00840</name>
</gene>
<dbReference type="InterPro" id="IPR000667">
    <property type="entry name" value="Peptidase_S13"/>
</dbReference>
<dbReference type="InterPro" id="IPR012338">
    <property type="entry name" value="Beta-lactam/transpept-like"/>
</dbReference>
<reference evidence="3 4" key="1">
    <citation type="journal article" date="2021" name="Arch. Microbiol.">
        <title>Harenicola maris gen. nov., sp. nov. isolated from the Sea of Japan shallow sediments.</title>
        <authorList>
            <person name="Romanenko L.A."/>
            <person name="Kurilenko V.V."/>
            <person name="Chernysheva N.Y."/>
            <person name="Tekutyeva L.A."/>
            <person name="Velansky P.V."/>
            <person name="Svetashev V.I."/>
            <person name="Isaeva M.P."/>
        </authorList>
    </citation>
    <scope>NUCLEOTIDE SEQUENCE [LARGE SCALE GENOMIC DNA]</scope>
    <source>
        <strain evidence="3 4">KMM 3653</strain>
    </source>
</reference>
<dbReference type="Gene3D" id="3.40.710.10">
    <property type="entry name" value="DD-peptidase/beta-lactamase superfamily"/>
    <property type="match status" value="2"/>
</dbReference>
<protein>
    <submittedName>
        <fullName evidence="3">D-alanyl-D-alanine carboxypeptidase/D-alanyl-D-alanine-endopeptidase</fullName>
        <ecNumber evidence="3">3.4.16.4</ecNumber>
    </submittedName>
</protein>
<keyword evidence="3" id="KW-0121">Carboxypeptidase</keyword>
<comment type="similarity">
    <text evidence="1">Belongs to the peptidase S13 family.</text>
</comment>
<organism evidence="3 4">
    <name type="scientific">Harenicola maris</name>
    <dbReference type="NCBI Taxonomy" id="2841044"/>
    <lineage>
        <taxon>Bacteria</taxon>
        <taxon>Pseudomonadati</taxon>
        <taxon>Pseudomonadota</taxon>
        <taxon>Alphaproteobacteria</taxon>
        <taxon>Rhodobacterales</taxon>
        <taxon>Paracoccaceae</taxon>
        <taxon>Harenicola</taxon>
    </lineage>
</organism>
<dbReference type="EC" id="3.4.16.4" evidence="3"/>
<dbReference type="AlphaFoldDB" id="A0AAP2G6K7"/>
<name>A0AAP2G6K7_9RHOB</name>
<keyword evidence="4" id="KW-1185">Reference proteome</keyword>
<keyword evidence="2 3" id="KW-0378">Hydrolase</keyword>
<dbReference type="Gene3D" id="3.50.80.20">
    <property type="entry name" value="D-Ala-D-Ala carboxypeptidase C, peptidase S13"/>
    <property type="match status" value="1"/>
</dbReference>
<comment type="caution">
    <text evidence="3">The sequence shown here is derived from an EMBL/GenBank/DDBJ whole genome shotgun (WGS) entry which is preliminary data.</text>
</comment>
<sequence length="502" mass="53847">MKSSQISRRFILAGLMAGVADVALGDAPLRSIRPEARRGVVDRAEARRRSAASAEGLISAAKLGGKVGFVVADAKTGKVLESFNPDVALPPASVAKSVTAAYALEALGPGYRFVTRVVATGPISGGTIAGDLVLVGGGDPTLSTDHLADMAKALKAAGVRRVAGRVRAYAGALPHVHDIDSSQPDYVGYNPSFSGLNLNYNRVHFEWRRSGNGFSVAMDARSDSYRPPVSIASMAIQNREGNLFTYRDADGRDQWTVRRNALGNGGSRWLPVRRPADYAMEVFRYFLRAQGIEGEIGADVRTLPKGAILAQHQSPDLRRICRDMLLYSTNLTAEIVGMTASVAGGSRKMSVRASARKMTGWLKSRTGASKPSFVDHSGLGDSSRISAADMTEMVRRLGPRVGLRGILKTVPLRNSAGKVIPSSRVEILAKTGTLNFVSALSGYIRTSDGRDLVFTIFTGDTARRASIPKAQREAPQGAAQWNTSAKNLQMRLIERWDQVHGA</sequence>
<evidence type="ECO:0000256" key="1">
    <source>
        <dbReference type="ARBA" id="ARBA00006096"/>
    </source>
</evidence>
<dbReference type="GO" id="GO:0006508">
    <property type="term" value="P:proteolysis"/>
    <property type="evidence" value="ECO:0007669"/>
    <property type="project" value="InterPro"/>
</dbReference>
<evidence type="ECO:0000256" key="2">
    <source>
        <dbReference type="ARBA" id="ARBA00022801"/>
    </source>
</evidence>
<dbReference type="RefSeq" id="WP_327792137.1">
    <property type="nucleotide sequence ID" value="NZ_JADQAZ010000001.1"/>
</dbReference>
<dbReference type="GO" id="GO:0009002">
    <property type="term" value="F:serine-type D-Ala-D-Ala carboxypeptidase activity"/>
    <property type="evidence" value="ECO:0007669"/>
    <property type="project" value="UniProtKB-EC"/>
</dbReference>
<accession>A0AAP2G6K7</accession>
<dbReference type="SUPFAM" id="SSF56601">
    <property type="entry name" value="beta-lactamase/transpeptidase-like"/>
    <property type="match status" value="1"/>
</dbReference>
<proteinExistence type="inferred from homology"/>
<dbReference type="Pfam" id="PF02113">
    <property type="entry name" value="Peptidase_S13"/>
    <property type="match status" value="1"/>
</dbReference>
<evidence type="ECO:0000313" key="3">
    <source>
        <dbReference type="EMBL" id="MBT0955917.1"/>
    </source>
</evidence>